<evidence type="ECO:0008006" key="5">
    <source>
        <dbReference type="Google" id="ProtNLM"/>
    </source>
</evidence>
<feature type="signal peptide" evidence="2">
    <location>
        <begin position="1"/>
        <end position="28"/>
    </location>
</feature>
<feature type="region of interest" description="Disordered" evidence="1">
    <location>
        <begin position="44"/>
        <end position="71"/>
    </location>
</feature>
<dbReference type="PROSITE" id="PS51257">
    <property type="entry name" value="PROKAR_LIPOPROTEIN"/>
    <property type="match status" value="1"/>
</dbReference>
<keyword evidence="2" id="KW-0732">Signal</keyword>
<dbReference type="PANTHER" id="PTHR37490">
    <property type="entry name" value="EXPRESSED PROTEIN"/>
    <property type="match status" value="1"/>
</dbReference>
<accession>A0A1Q9C7R4</accession>
<evidence type="ECO:0000256" key="1">
    <source>
        <dbReference type="SAM" id="MobiDB-lite"/>
    </source>
</evidence>
<proteinExistence type="predicted"/>
<organism evidence="3 4">
    <name type="scientific">Symbiodinium microadriaticum</name>
    <name type="common">Dinoflagellate</name>
    <name type="synonym">Zooxanthella microadriatica</name>
    <dbReference type="NCBI Taxonomy" id="2951"/>
    <lineage>
        <taxon>Eukaryota</taxon>
        <taxon>Sar</taxon>
        <taxon>Alveolata</taxon>
        <taxon>Dinophyceae</taxon>
        <taxon>Suessiales</taxon>
        <taxon>Symbiodiniaceae</taxon>
        <taxon>Symbiodinium</taxon>
    </lineage>
</organism>
<dbReference type="Proteomes" id="UP000186817">
    <property type="component" value="Unassembled WGS sequence"/>
</dbReference>
<protein>
    <recommendedName>
        <fullName evidence="5">Apple domain-containing protein</fullName>
    </recommendedName>
</protein>
<keyword evidence="4" id="KW-1185">Reference proteome</keyword>
<dbReference type="Pfam" id="PF11913">
    <property type="entry name" value="DUF3431"/>
    <property type="match status" value="1"/>
</dbReference>
<dbReference type="PANTHER" id="PTHR37490:SF1">
    <property type="entry name" value="GLYCOSYLTRANSFERASE 2-LIKE DOMAIN-CONTAINING PROTEIN"/>
    <property type="match status" value="1"/>
</dbReference>
<sequence length="574" mass="63334">MAREFCGRRLLVCLTLAVAACLLRITGPKNGWLPWTPSVEAEATSQSWVAEAEAPEPSPKPGSEDPPRPTLAAAAARTSMANFTFHGDGFCDAGYYAGWGAAESRSLESCKIACSADPSCTFISFKEGITCSRFDATAGTCRQLQSPKDGYSTYQKVWECDWSHAELLKGYRCIENFENWKGGSKEAMLSFCSSTSFCKGLHWLPDKASDQIHNISKGWFQACANTGPKWFMGPWYTLVKPPSCVSPADQRPLSKTSIPGFCATAQTPFGPAPASNTVDLVVAAFNENLSYLEPMMSMAPDAKLKLYCSGSESLDPRCIPLPNLGGENAVYLHHIVQNYDSLADITVFSVGSIMRNENNQLLCRKLNYLMTQLRPATRGLFGNFSTMAHTFEGEFNPFNPAFDIVTYVSQKWGMIRLCNASMRPLGTWYQNFVEQDLIRPTCAGVLFNGIFAVRAERLRRWPKSKYQSLLAEMSRCGDLRSVADHYMERSWKAMLEDDVKVQRSTLAQDDQRQSVSRFLMTATQLSKLPTAAVAHLVVDPSGTSGAALLPVLCDWRGPELAMDIHGVSLVALLH</sequence>
<name>A0A1Q9C7R4_SYMMI</name>
<dbReference type="EMBL" id="LSRX01001540">
    <property type="protein sequence ID" value="OLP78959.1"/>
    <property type="molecule type" value="Genomic_DNA"/>
</dbReference>
<dbReference type="InterPro" id="IPR021838">
    <property type="entry name" value="DUF3431"/>
</dbReference>
<comment type="caution">
    <text evidence="3">The sequence shown here is derived from an EMBL/GenBank/DDBJ whole genome shotgun (WGS) entry which is preliminary data.</text>
</comment>
<feature type="chain" id="PRO_5012299718" description="Apple domain-containing protein" evidence="2">
    <location>
        <begin position="29"/>
        <end position="574"/>
    </location>
</feature>
<evidence type="ECO:0000256" key="2">
    <source>
        <dbReference type="SAM" id="SignalP"/>
    </source>
</evidence>
<dbReference type="AlphaFoldDB" id="A0A1Q9C7R4"/>
<dbReference type="OrthoDB" id="28755at2759"/>
<evidence type="ECO:0000313" key="3">
    <source>
        <dbReference type="EMBL" id="OLP78959.1"/>
    </source>
</evidence>
<gene>
    <name evidence="3" type="ORF">AK812_SmicGene40807</name>
</gene>
<evidence type="ECO:0000313" key="4">
    <source>
        <dbReference type="Proteomes" id="UP000186817"/>
    </source>
</evidence>
<reference evidence="3 4" key="1">
    <citation type="submission" date="2016-02" db="EMBL/GenBank/DDBJ databases">
        <title>Genome analysis of coral dinoflagellate symbionts highlights evolutionary adaptations to a symbiotic lifestyle.</title>
        <authorList>
            <person name="Aranda M."/>
            <person name="Li Y."/>
            <person name="Liew Y.J."/>
            <person name="Baumgarten S."/>
            <person name="Simakov O."/>
            <person name="Wilson M."/>
            <person name="Piel J."/>
            <person name="Ashoor H."/>
            <person name="Bougouffa S."/>
            <person name="Bajic V.B."/>
            <person name="Ryu T."/>
            <person name="Ravasi T."/>
            <person name="Bayer T."/>
            <person name="Micklem G."/>
            <person name="Kim H."/>
            <person name="Bhak J."/>
            <person name="Lajeunesse T.C."/>
            <person name="Voolstra C.R."/>
        </authorList>
    </citation>
    <scope>NUCLEOTIDE SEQUENCE [LARGE SCALE GENOMIC DNA]</scope>
    <source>
        <strain evidence="3 4">CCMP2467</strain>
    </source>
</reference>